<feature type="compositionally biased region" description="Low complexity" evidence="1">
    <location>
        <begin position="44"/>
        <end position="57"/>
    </location>
</feature>
<dbReference type="eggNOG" id="ENOG502RGAR">
    <property type="taxonomic scope" value="Eukaryota"/>
</dbReference>
<dbReference type="GeneID" id="19180528"/>
<dbReference type="AlphaFoldDB" id="W9W0M2"/>
<dbReference type="Proteomes" id="UP000019473">
    <property type="component" value="Unassembled WGS sequence"/>
</dbReference>
<organism evidence="3 4">
    <name type="scientific">Cladophialophora yegresii CBS 114405</name>
    <dbReference type="NCBI Taxonomy" id="1182544"/>
    <lineage>
        <taxon>Eukaryota</taxon>
        <taxon>Fungi</taxon>
        <taxon>Dikarya</taxon>
        <taxon>Ascomycota</taxon>
        <taxon>Pezizomycotina</taxon>
        <taxon>Eurotiomycetes</taxon>
        <taxon>Chaetothyriomycetidae</taxon>
        <taxon>Chaetothyriales</taxon>
        <taxon>Herpotrichiellaceae</taxon>
        <taxon>Cladophialophora</taxon>
    </lineage>
</organism>
<evidence type="ECO:0000313" key="3">
    <source>
        <dbReference type="EMBL" id="EXJ58520.1"/>
    </source>
</evidence>
<keyword evidence="2" id="KW-0732">Signal</keyword>
<feature type="compositionally biased region" description="Low complexity" evidence="1">
    <location>
        <begin position="134"/>
        <end position="155"/>
    </location>
</feature>
<dbReference type="VEuPathDB" id="FungiDB:A1O7_05946"/>
<proteinExistence type="predicted"/>
<dbReference type="OrthoDB" id="5429002at2759"/>
<evidence type="ECO:0000313" key="4">
    <source>
        <dbReference type="Proteomes" id="UP000019473"/>
    </source>
</evidence>
<evidence type="ECO:0000256" key="2">
    <source>
        <dbReference type="SAM" id="SignalP"/>
    </source>
</evidence>
<name>W9W0M2_9EURO</name>
<feature type="region of interest" description="Disordered" evidence="1">
    <location>
        <begin position="33"/>
        <end position="57"/>
    </location>
</feature>
<dbReference type="HOGENOM" id="CLU_1343260_0_0_1"/>
<evidence type="ECO:0008006" key="5">
    <source>
        <dbReference type="Google" id="ProtNLM"/>
    </source>
</evidence>
<feature type="region of interest" description="Disordered" evidence="1">
    <location>
        <begin position="134"/>
        <end position="159"/>
    </location>
</feature>
<dbReference type="EMBL" id="AMGW01000004">
    <property type="protein sequence ID" value="EXJ58520.1"/>
    <property type="molecule type" value="Genomic_DNA"/>
</dbReference>
<protein>
    <recommendedName>
        <fullName evidence="5">REJ domain-containing protein</fullName>
    </recommendedName>
</protein>
<accession>W9W0M2</accession>
<sequence>MHTTQLSLSFLSLALSFLFQVGTAQDTTLSAVSEYPDGQPQAPPTAAVASSSSVPSTSSYENPFTIYTSMTNSLGVITGMPSVVTSQPTQPAVITSQPQSPTLPSYSGYYYNTTSSASVPVSSSPTTLATSMTAVASGTSSSEGSSTGSSSSSSSPAIPQATGGAAALNKITGAGVGLVVAALGFCML</sequence>
<feature type="signal peptide" evidence="2">
    <location>
        <begin position="1"/>
        <end position="24"/>
    </location>
</feature>
<keyword evidence="4" id="KW-1185">Reference proteome</keyword>
<gene>
    <name evidence="3" type="ORF">A1O7_05946</name>
</gene>
<evidence type="ECO:0000256" key="1">
    <source>
        <dbReference type="SAM" id="MobiDB-lite"/>
    </source>
</evidence>
<dbReference type="RefSeq" id="XP_007758143.1">
    <property type="nucleotide sequence ID" value="XM_007759953.1"/>
</dbReference>
<comment type="caution">
    <text evidence="3">The sequence shown here is derived from an EMBL/GenBank/DDBJ whole genome shotgun (WGS) entry which is preliminary data.</text>
</comment>
<feature type="chain" id="PRO_5004933321" description="REJ domain-containing protein" evidence="2">
    <location>
        <begin position="25"/>
        <end position="188"/>
    </location>
</feature>
<reference evidence="3 4" key="1">
    <citation type="submission" date="2013-03" db="EMBL/GenBank/DDBJ databases">
        <title>The Genome Sequence of Cladophialophora yegresii CBS 114405.</title>
        <authorList>
            <consortium name="The Broad Institute Genomics Platform"/>
            <person name="Cuomo C."/>
            <person name="de Hoog S."/>
            <person name="Gorbushina A."/>
            <person name="Walker B."/>
            <person name="Young S.K."/>
            <person name="Zeng Q."/>
            <person name="Gargeya S."/>
            <person name="Fitzgerald M."/>
            <person name="Haas B."/>
            <person name="Abouelleil A."/>
            <person name="Allen A.W."/>
            <person name="Alvarado L."/>
            <person name="Arachchi H.M."/>
            <person name="Berlin A.M."/>
            <person name="Chapman S.B."/>
            <person name="Gainer-Dewar J."/>
            <person name="Goldberg J."/>
            <person name="Griggs A."/>
            <person name="Gujja S."/>
            <person name="Hansen M."/>
            <person name="Howarth C."/>
            <person name="Imamovic A."/>
            <person name="Ireland A."/>
            <person name="Larimer J."/>
            <person name="McCowan C."/>
            <person name="Murphy C."/>
            <person name="Pearson M."/>
            <person name="Poon T.W."/>
            <person name="Priest M."/>
            <person name="Roberts A."/>
            <person name="Saif S."/>
            <person name="Shea T."/>
            <person name="Sisk P."/>
            <person name="Sykes S."/>
            <person name="Wortman J."/>
            <person name="Nusbaum C."/>
            <person name="Birren B."/>
        </authorList>
    </citation>
    <scope>NUCLEOTIDE SEQUENCE [LARGE SCALE GENOMIC DNA]</scope>
    <source>
        <strain evidence="3 4">CBS 114405</strain>
    </source>
</reference>